<dbReference type="EMBL" id="MAIC01000004">
    <property type="protein sequence ID" value="OPB79356.1"/>
    <property type="molecule type" value="Genomic_DNA"/>
</dbReference>
<dbReference type="KEGG" id="ego:BBD34_03675"/>
<comment type="caution">
    <text evidence="1">The sequence shown here is derived from an EMBL/GenBank/DDBJ whole genome shotgun (WGS) entry which is preliminary data.</text>
</comment>
<gene>
    <name evidence="1" type="ORF">BAY32_16760</name>
</gene>
<dbReference type="Pfam" id="PF09697">
    <property type="entry name" value="Porph_ging"/>
    <property type="match status" value="1"/>
</dbReference>
<proteinExistence type="predicted"/>
<organism evidence="1 2">
    <name type="scientific">Elizabethkingia ursingii</name>
    <dbReference type="NCBI Taxonomy" id="1756150"/>
    <lineage>
        <taxon>Bacteria</taxon>
        <taxon>Pseudomonadati</taxon>
        <taxon>Bacteroidota</taxon>
        <taxon>Flavobacteriia</taxon>
        <taxon>Flavobacteriales</taxon>
        <taxon>Weeksellaceae</taxon>
        <taxon>Elizabethkingia</taxon>
    </lineage>
</organism>
<name>A0AAJ3NF30_9FLAO</name>
<dbReference type="RefSeq" id="WP_078402405.1">
    <property type="nucleotide sequence ID" value="NZ_CP016377.1"/>
</dbReference>
<evidence type="ECO:0000313" key="1">
    <source>
        <dbReference type="EMBL" id="OPB79356.1"/>
    </source>
</evidence>
<dbReference type="AlphaFoldDB" id="A0AAJ3NF30"/>
<reference evidence="1 2" key="1">
    <citation type="submission" date="2016-06" db="EMBL/GenBank/DDBJ databases">
        <authorList>
            <person name="Nicholson A.C."/>
        </authorList>
    </citation>
    <scope>NUCLEOTIDE SEQUENCE [LARGE SCALE GENOMIC DNA]</scope>
    <source>
        <strain evidence="1 2">G4123</strain>
    </source>
</reference>
<sequence length="278" mass="32474">MRTIVFNILLFVACFIGIKAQSIRFEYDLRCSKDTLSSNFQKFNTALEFTDKAKKFYDMDVYKHDSILNNNGGTGYMSTGFDQNLLKLKSDHINQTYHQLFIDWFRLQSTDQFSWEITQEKKKEKGYKLQKAITNFGGRKWIAWFTEEIPIPEGPYKFSGLPGLIVEISDSKNHYHYELTKVTKLASDSNTVNIIEKPQGKTPIDITLGAYNKMLLAYYNEPFKDLISSSNGFSYYDGFSKKQYTKVEELRSARIDKQKRIKKYYNPIELDKAVKYPD</sequence>
<accession>A0AAJ3NF30</accession>
<evidence type="ECO:0000313" key="2">
    <source>
        <dbReference type="Proteomes" id="UP000190816"/>
    </source>
</evidence>
<protein>
    <recommendedName>
        <fullName evidence="3">GLPGLI family protein</fullName>
    </recommendedName>
</protein>
<dbReference type="NCBIfam" id="TIGR01200">
    <property type="entry name" value="GLPGLI"/>
    <property type="match status" value="1"/>
</dbReference>
<dbReference type="Proteomes" id="UP000190816">
    <property type="component" value="Unassembled WGS sequence"/>
</dbReference>
<evidence type="ECO:0008006" key="3">
    <source>
        <dbReference type="Google" id="ProtNLM"/>
    </source>
</evidence>
<dbReference type="InterPro" id="IPR005901">
    <property type="entry name" value="GLPGLI"/>
</dbReference>